<organism evidence="2 3">
    <name type="scientific">Brevibacillus reuszeri</name>
    <dbReference type="NCBI Taxonomy" id="54915"/>
    <lineage>
        <taxon>Bacteria</taxon>
        <taxon>Bacillati</taxon>
        <taxon>Bacillota</taxon>
        <taxon>Bacilli</taxon>
        <taxon>Bacillales</taxon>
        <taxon>Paenibacillaceae</taxon>
        <taxon>Brevibacillus</taxon>
    </lineage>
</organism>
<dbReference type="RefSeq" id="WP_015892313.1">
    <property type="nucleotide sequence ID" value="NZ_BJON01000026.1"/>
</dbReference>
<evidence type="ECO:0000313" key="2">
    <source>
        <dbReference type="EMBL" id="KNB72209.1"/>
    </source>
</evidence>
<gene>
    <name evidence="2" type="ORF">ADS79_09835</name>
    <name evidence="1" type="ORF">BRE01_58920</name>
</gene>
<dbReference type="EMBL" id="BJON01000026">
    <property type="protein sequence ID" value="GED72190.1"/>
    <property type="molecule type" value="Genomic_DNA"/>
</dbReference>
<accession>A0A0K9YU16</accession>
<dbReference type="EMBL" id="LGIQ01000007">
    <property type="protein sequence ID" value="KNB72209.1"/>
    <property type="molecule type" value="Genomic_DNA"/>
</dbReference>
<proteinExistence type="predicted"/>
<comment type="caution">
    <text evidence="2">The sequence shown here is derived from an EMBL/GenBank/DDBJ whole genome shotgun (WGS) entry which is preliminary data.</text>
</comment>
<evidence type="ECO:0000313" key="1">
    <source>
        <dbReference type="EMBL" id="GED72190.1"/>
    </source>
</evidence>
<dbReference type="PATRIC" id="fig|54915.3.peg.887"/>
<dbReference type="AlphaFoldDB" id="A0A0K9YU16"/>
<dbReference type="STRING" id="54915.ADS79_09835"/>
<reference evidence="3" key="1">
    <citation type="submission" date="2015-07" db="EMBL/GenBank/DDBJ databases">
        <title>Genome sequencing project for genomic taxonomy and phylogenomics of Bacillus-like bacteria.</title>
        <authorList>
            <person name="Liu B."/>
            <person name="Wang J."/>
            <person name="Zhu Y."/>
            <person name="Liu G."/>
            <person name="Chen Q."/>
            <person name="Chen Z."/>
            <person name="Lan J."/>
            <person name="Che J."/>
            <person name="Ge C."/>
            <person name="Shi H."/>
            <person name="Pan Z."/>
            <person name="Liu X."/>
        </authorList>
    </citation>
    <scope>NUCLEOTIDE SEQUENCE [LARGE SCALE GENOMIC DNA]</scope>
    <source>
        <strain evidence="3">DSM 9887</strain>
    </source>
</reference>
<keyword evidence="4" id="KW-1185">Reference proteome</keyword>
<dbReference type="Proteomes" id="UP000036834">
    <property type="component" value="Unassembled WGS sequence"/>
</dbReference>
<sequence length="104" mass="12642">MTIFLVNLFLVIAFVYLISRQQNEEFVYDEDFFLQNPSALEEYQQMPIDFQHAFFRKHKEWIKEKYMRGESYILGYCPNKEVRRAWLSEFMNQKNINNTPTPSS</sequence>
<reference evidence="1 4" key="3">
    <citation type="submission" date="2019-06" db="EMBL/GenBank/DDBJ databases">
        <title>Whole genome shotgun sequence of Brevibacillus reuszeri NBRC 15719.</title>
        <authorList>
            <person name="Hosoyama A."/>
            <person name="Uohara A."/>
            <person name="Ohji S."/>
            <person name="Ichikawa N."/>
        </authorList>
    </citation>
    <scope>NUCLEOTIDE SEQUENCE [LARGE SCALE GENOMIC DNA]</scope>
    <source>
        <strain evidence="1 4">NBRC 15719</strain>
    </source>
</reference>
<dbReference type="OrthoDB" id="2469544at2"/>
<dbReference type="Proteomes" id="UP000319578">
    <property type="component" value="Unassembled WGS sequence"/>
</dbReference>
<reference evidence="2" key="2">
    <citation type="submission" date="2015-07" db="EMBL/GenBank/DDBJ databases">
        <title>MeaNS - Measles Nucleotide Surveillance Program.</title>
        <authorList>
            <person name="Tran T."/>
            <person name="Druce J."/>
        </authorList>
    </citation>
    <scope>NUCLEOTIDE SEQUENCE</scope>
    <source>
        <strain evidence="2">DSM 9887</strain>
    </source>
</reference>
<evidence type="ECO:0000313" key="4">
    <source>
        <dbReference type="Proteomes" id="UP000319578"/>
    </source>
</evidence>
<name>A0A0K9YU16_9BACL</name>
<protein>
    <submittedName>
        <fullName evidence="2">Uncharacterized protein</fullName>
    </submittedName>
</protein>
<evidence type="ECO:0000313" key="3">
    <source>
        <dbReference type="Proteomes" id="UP000036834"/>
    </source>
</evidence>